<dbReference type="GO" id="GO:0009055">
    <property type="term" value="F:electron transfer activity"/>
    <property type="evidence" value="ECO:0007669"/>
    <property type="project" value="InterPro"/>
</dbReference>
<dbReference type="InterPro" id="IPR010209">
    <property type="entry name" value="Ion_transpt_RnfG/RsxG"/>
</dbReference>
<keyword evidence="6" id="KW-1003">Cell membrane</keyword>
<feature type="modified residue" description="FMN phosphoryl threonine" evidence="6">
    <location>
        <position position="162"/>
    </location>
</feature>
<dbReference type="PANTHER" id="PTHR36118:SF1">
    <property type="entry name" value="ION-TRANSLOCATING OXIDOREDUCTASE COMPLEX SUBUNIT G"/>
    <property type="match status" value="1"/>
</dbReference>
<evidence type="ECO:0000256" key="6">
    <source>
        <dbReference type="HAMAP-Rule" id="MF_00479"/>
    </source>
</evidence>
<evidence type="ECO:0000256" key="4">
    <source>
        <dbReference type="ARBA" id="ARBA00022643"/>
    </source>
</evidence>
<feature type="domain" description="FMN-binding" evidence="7">
    <location>
        <begin position="90"/>
        <end position="179"/>
    </location>
</feature>
<keyword evidence="2 6" id="KW-0597">Phosphoprotein</keyword>
<evidence type="ECO:0000256" key="3">
    <source>
        <dbReference type="ARBA" id="ARBA00022630"/>
    </source>
</evidence>
<evidence type="ECO:0000256" key="5">
    <source>
        <dbReference type="ARBA" id="ARBA00022982"/>
    </source>
</evidence>
<dbReference type="GO" id="GO:0022900">
    <property type="term" value="P:electron transport chain"/>
    <property type="evidence" value="ECO:0007669"/>
    <property type="project" value="UniProtKB-UniRule"/>
</dbReference>
<dbReference type="EMBL" id="NJBO01000019">
    <property type="protein sequence ID" value="TKJ40196.1"/>
    <property type="molecule type" value="Genomic_DNA"/>
</dbReference>
<comment type="cofactor">
    <cofactor evidence="6">
        <name>FMN</name>
        <dbReference type="ChEBI" id="CHEBI:58210"/>
    </cofactor>
</comment>
<evidence type="ECO:0000259" key="7">
    <source>
        <dbReference type="SMART" id="SM00900"/>
    </source>
</evidence>
<evidence type="ECO:0000313" key="9">
    <source>
        <dbReference type="Proteomes" id="UP000317778"/>
    </source>
</evidence>
<dbReference type="InterPro" id="IPR007329">
    <property type="entry name" value="FMN-bd"/>
</dbReference>
<reference evidence="8 9" key="1">
    <citation type="submission" date="2017-06" db="EMBL/GenBank/DDBJ databases">
        <title>Novel microbial phyla capable of carbon fixation and sulfur reduction in deep-sea sediments.</title>
        <authorList>
            <person name="Huang J."/>
            <person name="Baker B."/>
            <person name="Wang Y."/>
        </authorList>
    </citation>
    <scope>NUCLEOTIDE SEQUENCE [LARGE SCALE GENOMIC DNA]</scope>
    <source>
        <strain evidence="8">B3_TA06</strain>
    </source>
</reference>
<keyword evidence="6" id="KW-1278">Translocase</keyword>
<keyword evidence="4 6" id="KW-0288">FMN</keyword>
<comment type="caution">
    <text evidence="8">The sequence shown here is derived from an EMBL/GenBank/DDBJ whole genome shotgun (WGS) entry which is preliminary data.</text>
</comment>
<dbReference type="EC" id="7.-.-.-" evidence="6"/>
<name>A0A532UZ34_UNCT6</name>
<gene>
    <name evidence="6" type="primary">rnfG</name>
    <name evidence="8" type="ORF">CEE36_09685</name>
</gene>
<dbReference type="PANTHER" id="PTHR36118">
    <property type="entry name" value="ION-TRANSLOCATING OXIDOREDUCTASE COMPLEX SUBUNIT G"/>
    <property type="match status" value="1"/>
</dbReference>
<dbReference type="SMART" id="SM00900">
    <property type="entry name" value="FMN_bind"/>
    <property type="match status" value="2"/>
</dbReference>
<dbReference type="Proteomes" id="UP000317778">
    <property type="component" value="Unassembled WGS sequence"/>
</dbReference>
<accession>A0A532UZ34</accession>
<evidence type="ECO:0000313" key="8">
    <source>
        <dbReference type="EMBL" id="TKJ40196.1"/>
    </source>
</evidence>
<sequence>MRLEVKMVLVLMGVALGSAGLLGLVFGVTAPVIVAQKEAARQDALAMLLPEAERFEPDTLISDGDTSIIYHAYDEKETKVGIVFTVAPKGYAGPIETMVGLHVDSTVSAIRIASAAEGLKETPGLGARVLEDTFRNQFKGLKHDDLYLAKEGGKIDAITAATVSSNAITSGVRQGVERYICYLVEGAVGEAEPSPSVTDSLPGKTSKKSELTERILTASGYVGEFKVIVRLDEKGKIAEIEIPKEDFEETFGIGSLCREKEFLERFVGLASAAEVKAVDAVSGATVTSEAVKDAVAKVFAP</sequence>
<keyword evidence="6" id="KW-0472">Membrane</keyword>
<comment type="similarity">
    <text evidence="6">Belongs to the RnfG family.</text>
</comment>
<keyword evidence="3 6" id="KW-0285">Flavoprotein</keyword>
<dbReference type="NCBIfam" id="TIGR01947">
    <property type="entry name" value="rnfG"/>
    <property type="match status" value="1"/>
</dbReference>
<dbReference type="AlphaFoldDB" id="A0A532UZ34"/>
<comment type="subunit">
    <text evidence="6">The complex is composed of six subunits: RnfA, RnfB, RnfC, RnfD, RnfE and RnfG.</text>
</comment>
<comment type="subcellular location">
    <subcellularLocation>
        <location evidence="6">Cell membrane</location>
        <topology evidence="6">Single-pass membrane protein</topology>
    </subcellularLocation>
</comment>
<protein>
    <recommendedName>
        <fullName evidence="6">Ion-translocating oxidoreductase complex subunit G</fullName>
        <ecNumber evidence="6">7.-.-.-</ecNumber>
    </recommendedName>
    <alternativeName>
        <fullName evidence="6">Rnf electron transport complex subunit G</fullName>
    </alternativeName>
</protein>
<organism evidence="8 9">
    <name type="scientific">candidate division TA06 bacterium B3_TA06</name>
    <dbReference type="NCBI Taxonomy" id="2012487"/>
    <lineage>
        <taxon>Bacteria</taxon>
        <taxon>Bacteria division TA06</taxon>
    </lineage>
</organism>
<keyword evidence="6" id="KW-1133">Transmembrane helix</keyword>
<dbReference type="Pfam" id="PF04205">
    <property type="entry name" value="FMN_bind"/>
    <property type="match status" value="2"/>
</dbReference>
<proteinExistence type="inferred from homology"/>
<evidence type="ECO:0000256" key="2">
    <source>
        <dbReference type="ARBA" id="ARBA00022553"/>
    </source>
</evidence>
<dbReference type="GO" id="GO:0010181">
    <property type="term" value="F:FMN binding"/>
    <property type="evidence" value="ECO:0007669"/>
    <property type="project" value="InterPro"/>
</dbReference>
<keyword evidence="5 6" id="KW-0249">Electron transport</keyword>
<feature type="domain" description="FMN-binding" evidence="7">
    <location>
        <begin position="220"/>
        <end position="300"/>
    </location>
</feature>
<dbReference type="GO" id="GO:0005886">
    <property type="term" value="C:plasma membrane"/>
    <property type="evidence" value="ECO:0007669"/>
    <property type="project" value="UniProtKB-SubCell"/>
</dbReference>
<keyword evidence="6" id="KW-0812">Transmembrane</keyword>
<evidence type="ECO:0000256" key="1">
    <source>
        <dbReference type="ARBA" id="ARBA00022448"/>
    </source>
</evidence>
<keyword evidence="1 6" id="KW-0813">Transport</keyword>
<dbReference type="HAMAP" id="MF_00479">
    <property type="entry name" value="RsxG_RnfG"/>
    <property type="match status" value="1"/>
</dbReference>
<comment type="function">
    <text evidence="6">Part of a membrane-bound complex that couples electron transfer with translocation of ions across the membrane.</text>
</comment>